<dbReference type="InterPro" id="IPR029060">
    <property type="entry name" value="PIN-like_dom_sf"/>
</dbReference>
<evidence type="ECO:0000313" key="2">
    <source>
        <dbReference type="EMBL" id="NGZ90198.1"/>
    </source>
</evidence>
<evidence type="ECO:0000313" key="3">
    <source>
        <dbReference type="Proteomes" id="UP000643701"/>
    </source>
</evidence>
<proteinExistence type="predicted"/>
<dbReference type="Pfam" id="PF10130">
    <property type="entry name" value="PIN_2"/>
    <property type="match status" value="1"/>
</dbReference>
<gene>
    <name evidence="2" type="ORF">G7034_08025</name>
</gene>
<sequence>MIKLMVDYNIIFSAILNVNSRIGQILLTSDKSNDFYAPKYVRDEIFNHQGKLKNIAKLGDNEFLEVYELVLKNITILDHSIAGKSNYKKAFELCKDADLDDIPFVAFALYLKSKLWTGEKKLIKGLKDNGFDKIVTTNDLFDDFLKKN</sequence>
<reference evidence="2" key="1">
    <citation type="submission" date="2020-03" db="EMBL/GenBank/DDBJ databases">
        <title>Psychroflexus Maritimus sp. nov., isolate from marine sediment.</title>
        <authorList>
            <person name="Zhong Y.-L."/>
        </authorList>
    </citation>
    <scope>NUCLEOTIDE SEQUENCE</scope>
    <source>
        <strain evidence="2">C1</strain>
    </source>
</reference>
<name>A0A967DZH1_9FLAO</name>
<dbReference type="Proteomes" id="UP000643701">
    <property type="component" value="Unassembled WGS sequence"/>
</dbReference>
<dbReference type="AlphaFoldDB" id="A0A967DZH1"/>
<accession>A0A967DZH1</accession>
<organism evidence="2 3">
    <name type="scientific">Psychroflexus maritimus</name>
    <dbReference type="NCBI Taxonomy" id="2714865"/>
    <lineage>
        <taxon>Bacteria</taxon>
        <taxon>Pseudomonadati</taxon>
        <taxon>Bacteroidota</taxon>
        <taxon>Flavobacteriia</taxon>
        <taxon>Flavobacteriales</taxon>
        <taxon>Flavobacteriaceae</taxon>
        <taxon>Psychroflexus</taxon>
    </lineage>
</organism>
<dbReference type="EMBL" id="JAANAS010000055">
    <property type="protein sequence ID" value="NGZ90198.1"/>
    <property type="molecule type" value="Genomic_DNA"/>
</dbReference>
<protein>
    <submittedName>
        <fullName evidence="2">Nucleotide-binding protein</fullName>
    </submittedName>
</protein>
<comment type="caution">
    <text evidence="2">The sequence shown here is derived from an EMBL/GenBank/DDBJ whole genome shotgun (WGS) entry which is preliminary data.</text>
</comment>
<dbReference type="InterPro" id="IPR002716">
    <property type="entry name" value="PIN_dom"/>
</dbReference>
<keyword evidence="3" id="KW-1185">Reference proteome</keyword>
<dbReference type="SUPFAM" id="SSF88723">
    <property type="entry name" value="PIN domain-like"/>
    <property type="match status" value="1"/>
</dbReference>
<dbReference type="RefSeq" id="WP_223177609.1">
    <property type="nucleotide sequence ID" value="NZ_JAANAS010000055.1"/>
</dbReference>
<feature type="domain" description="PIN" evidence="1">
    <location>
        <begin position="6"/>
        <end position="134"/>
    </location>
</feature>
<evidence type="ECO:0000259" key="1">
    <source>
        <dbReference type="Pfam" id="PF10130"/>
    </source>
</evidence>